<accession>A0ABR6PFV0</accession>
<organism evidence="1 2">
    <name type="scientific">Mucilaginibacter lappiensis</name>
    <dbReference type="NCBI Taxonomy" id="354630"/>
    <lineage>
        <taxon>Bacteria</taxon>
        <taxon>Pseudomonadati</taxon>
        <taxon>Bacteroidota</taxon>
        <taxon>Sphingobacteriia</taxon>
        <taxon>Sphingobacteriales</taxon>
        <taxon>Sphingobacteriaceae</taxon>
        <taxon>Mucilaginibacter</taxon>
    </lineage>
</organism>
<evidence type="ECO:0000313" key="1">
    <source>
        <dbReference type="EMBL" id="MBB6108633.1"/>
    </source>
</evidence>
<dbReference type="Proteomes" id="UP000541583">
    <property type="component" value="Unassembled WGS sequence"/>
</dbReference>
<gene>
    <name evidence="1" type="ORF">HDF23_001368</name>
</gene>
<name>A0ABR6PFV0_9SPHI</name>
<reference evidence="1 2" key="1">
    <citation type="submission" date="2020-08" db="EMBL/GenBank/DDBJ databases">
        <title>Genomic Encyclopedia of Type Strains, Phase IV (KMG-V): Genome sequencing to study the core and pangenomes of soil and plant-associated prokaryotes.</title>
        <authorList>
            <person name="Whitman W."/>
        </authorList>
    </citation>
    <scope>NUCLEOTIDE SEQUENCE [LARGE SCALE GENOMIC DNA]</scope>
    <source>
        <strain evidence="1 2">ANJLi2</strain>
    </source>
</reference>
<comment type="caution">
    <text evidence="1">The sequence shown here is derived from an EMBL/GenBank/DDBJ whole genome shotgun (WGS) entry which is preliminary data.</text>
</comment>
<proteinExistence type="predicted"/>
<sequence length="50" mass="5611">MEKQNRKTRNNKLGSTDGNLLSTGIEFRSGLPGYYDNNANTLSFCNKKIT</sequence>
<protein>
    <submittedName>
        <fullName evidence="1">Uncharacterized protein</fullName>
    </submittedName>
</protein>
<keyword evidence="2" id="KW-1185">Reference proteome</keyword>
<dbReference type="EMBL" id="JACHCB010000002">
    <property type="protein sequence ID" value="MBB6108633.1"/>
    <property type="molecule type" value="Genomic_DNA"/>
</dbReference>
<evidence type="ECO:0000313" key="2">
    <source>
        <dbReference type="Proteomes" id="UP000541583"/>
    </source>
</evidence>